<gene>
    <name evidence="1" type="ORF">BCV72DRAFT_301376</name>
</gene>
<name>A0A1X0RG65_RHIZD</name>
<evidence type="ECO:0000313" key="1">
    <source>
        <dbReference type="EMBL" id="ORE11063.1"/>
    </source>
</evidence>
<proteinExistence type="predicted"/>
<organism evidence="1">
    <name type="scientific">Rhizopus microsporus var. microsporus</name>
    <dbReference type="NCBI Taxonomy" id="86635"/>
    <lineage>
        <taxon>Eukaryota</taxon>
        <taxon>Fungi</taxon>
        <taxon>Fungi incertae sedis</taxon>
        <taxon>Mucoromycota</taxon>
        <taxon>Mucoromycotina</taxon>
        <taxon>Mucoromycetes</taxon>
        <taxon>Mucorales</taxon>
        <taxon>Mucorineae</taxon>
        <taxon>Rhizopodaceae</taxon>
        <taxon>Rhizopus</taxon>
    </lineage>
</organism>
<accession>A0A1X0RG65</accession>
<dbReference type="VEuPathDB" id="FungiDB:BCV72DRAFT_301376"/>
<dbReference type="Proteomes" id="UP000242414">
    <property type="component" value="Unassembled WGS sequence"/>
</dbReference>
<dbReference type="EMBL" id="KV921860">
    <property type="protein sequence ID" value="ORE11063.1"/>
    <property type="molecule type" value="Genomic_DNA"/>
</dbReference>
<protein>
    <submittedName>
        <fullName evidence="1">Uncharacterized protein</fullName>
    </submittedName>
</protein>
<reference evidence="1" key="1">
    <citation type="journal article" date="2016" name="Proc. Natl. Acad. Sci. U.S.A.">
        <title>Lipid metabolic changes in an early divergent fungus govern the establishment of a mutualistic symbiosis with endobacteria.</title>
        <authorList>
            <person name="Lastovetsky O.A."/>
            <person name="Gaspar M.L."/>
            <person name="Mondo S.J."/>
            <person name="LaButti K.M."/>
            <person name="Sandor L."/>
            <person name="Grigoriev I.V."/>
            <person name="Henry S.A."/>
            <person name="Pawlowska T.E."/>
        </authorList>
    </citation>
    <scope>NUCLEOTIDE SEQUENCE [LARGE SCALE GENOMIC DNA]</scope>
    <source>
        <strain evidence="1">ATCC 52814</strain>
    </source>
</reference>
<sequence>MNKLFLSHNDVVKLNWIENQHYSASTRKWDGVLIKANDHVIATCFIELSGGIHFNSTDVKEKTDTTKLYKNVKVLNLPDSIPKKVFCVKLFGLVQRVLKLFTWKQAVLSLALKF</sequence>
<dbReference type="AlphaFoldDB" id="A0A1X0RG65"/>